<dbReference type="EMBL" id="BMRE01000007">
    <property type="protein sequence ID" value="GGU31338.1"/>
    <property type="molecule type" value="Genomic_DNA"/>
</dbReference>
<organism evidence="1 2">
    <name type="scientific">Lentzea flava</name>
    <dbReference type="NCBI Taxonomy" id="103732"/>
    <lineage>
        <taxon>Bacteria</taxon>
        <taxon>Bacillati</taxon>
        <taxon>Actinomycetota</taxon>
        <taxon>Actinomycetes</taxon>
        <taxon>Pseudonocardiales</taxon>
        <taxon>Pseudonocardiaceae</taxon>
        <taxon>Lentzea</taxon>
    </lineage>
</organism>
<name>A0ABQ2UFW7_9PSEU</name>
<accession>A0ABQ2UFW7</accession>
<evidence type="ECO:0000313" key="1">
    <source>
        <dbReference type="EMBL" id="GGU31338.1"/>
    </source>
</evidence>
<reference evidence="2" key="1">
    <citation type="journal article" date="2019" name="Int. J. Syst. Evol. Microbiol.">
        <title>The Global Catalogue of Microorganisms (GCM) 10K type strain sequencing project: providing services to taxonomists for standard genome sequencing and annotation.</title>
        <authorList>
            <consortium name="The Broad Institute Genomics Platform"/>
            <consortium name="The Broad Institute Genome Sequencing Center for Infectious Disease"/>
            <person name="Wu L."/>
            <person name="Ma J."/>
        </authorList>
    </citation>
    <scope>NUCLEOTIDE SEQUENCE [LARGE SCALE GENOMIC DNA]</scope>
    <source>
        <strain evidence="2">JCM 3296</strain>
    </source>
</reference>
<evidence type="ECO:0000313" key="2">
    <source>
        <dbReference type="Proteomes" id="UP000649573"/>
    </source>
</evidence>
<proteinExistence type="predicted"/>
<sequence>MAKCGSTTDTSLCVWIRENRSPKSGQITEIVKKLPTTNPTKRQIAATFTTVASEQIILIEKFTFSF</sequence>
<gene>
    <name evidence="1" type="ORF">GCM10010178_24570</name>
</gene>
<keyword evidence="2" id="KW-1185">Reference proteome</keyword>
<protein>
    <submittedName>
        <fullName evidence="1">Uncharacterized protein</fullName>
    </submittedName>
</protein>
<comment type="caution">
    <text evidence="1">The sequence shown here is derived from an EMBL/GenBank/DDBJ whole genome shotgun (WGS) entry which is preliminary data.</text>
</comment>
<dbReference type="Proteomes" id="UP000649573">
    <property type="component" value="Unassembled WGS sequence"/>
</dbReference>